<dbReference type="InterPro" id="IPR018200">
    <property type="entry name" value="USP_CS"/>
</dbReference>
<evidence type="ECO:0000256" key="2">
    <source>
        <dbReference type="SAM" id="MobiDB-lite"/>
    </source>
</evidence>
<evidence type="ECO:0000313" key="4">
    <source>
        <dbReference type="EMBL" id="KAG8048028.1"/>
    </source>
</evidence>
<dbReference type="InterPro" id="IPR050164">
    <property type="entry name" value="Peptidase_C19"/>
</dbReference>
<evidence type="ECO:0000259" key="3">
    <source>
        <dbReference type="PROSITE" id="PS50235"/>
    </source>
</evidence>
<accession>A0A8J5RDC8</accession>
<dbReference type="InterPro" id="IPR001394">
    <property type="entry name" value="Peptidase_C19_UCH"/>
</dbReference>
<organism evidence="4 5">
    <name type="scientific">Zizania palustris</name>
    <name type="common">Northern wild rice</name>
    <dbReference type="NCBI Taxonomy" id="103762"/>
    <lineage>
        <taxon>Eukaryota</taxon>
        <taxon>Viridiplantae</taxon>
        <taxon>Streptophyta</taxon>
        <taxon>Embryophyta</taxon>
        <taxon>Tracheophyta</taxon>
        <taxon>Spermatophyta</taxon>
        <taxon>Magnoliopsida</taxon>
        <taxon>Liliopsida</taxon>
        <taxon>Poales</taxon>
        <taxon>Poaceae</taxon>
        <taxon>BOP clade</taxon>
        <taxon>Oryzoideae</taxon>
        <taxon>Oryzeae</taxon>
        <taxon>Zizaniinae</taxon>
        <taxon>Zizania</taxon>
    </lineage>
</organism>
<dbReference type="OrthoDB" id="690963at2759"/>
<gene>
    <name evidence="4" type="ORF">GUJ93_ZPchr0008g12415</name>
</gene>
<dbReference type="PANTHER" id="PTHR24006">
    <property type="entry name" value="UBIQUITIN CARBOXYL-TERMINAL HYDROLASE"/>
    <property type="match status" value="1"/>
</dbReference>
<evidence type="ECO:0000313" key="5">
    <source>
        <dbReference type="Proteomes" id="UP000729402"/>
    </source>
</evidence>
<dbReference type="EMBL" id="JAAALK010000290">
    <property type="protein sequence ID" value="KAG8048028.1"/>
    <property type="molecule type" value="Genomic_DNA"/>
</dbReference>
<dbReference type="PROSITE" id="PS00972">
    <property type="entry name" value="USP_1"/>
    <property type="match status" value="1"/>
</dbReference>
<evidence type="ECO:0000256" key="1">
    <source>
        <dbReference type="ARBA" id="ARBA00009085"/>
    </source>
</evidence>
<dbReference type="GO" id="GO:0004843">
    <property type="term" value="F:cysteine-type deubiquitinase activity"/>
    <property type="evidence" value="ECO:0007669"/>
    <property type="project" value="InterPro"/>
</dbReference>
<sequence length="820" mass="89192">MDDLRHFFCLVVLAISDVMDEEKKARAGDAAESPWRPGTPAAAVEVDCDGGPPLLEPCEHTVYEQDYIDWVCASVRNNNNVPMCKARTCAVSGNINIMVCMECEMRYCVAHAPRHASMSQHWVALGCWDMSTAHCYECGDDFNISDKKKDEPRMEVDTEAGGHASWLAYGYANAAAKWIANYGNTVCLNSSMQGFTCPGNESAWGINEWGTMFSNEAGGHASQLADGHAHAIKGIPNFGNTCYLNSLVQCLLVLGKLRERMLGPDAPTEFIGVALHDLFVNAENANNSGVLLDPSTLLACVRSLSSQFEGTSMQDSHEVFCFLRDGLNENRKPPNMQDSGLSAVAPTFIDSIFGGQLSVTTSCKCCSYSSVSHDVFYDLSVPVPPRGSPAKSVELKLVPTIDKSNTEKIHNFAEGSEASDYQSPASELDLEDVFMVKTSEPLKDDCTKVEHTSQRKDDAHGPLQTQKEAQGQIIQVPIKAVDFLPQNMLLDAKVEGMDVRAMDSHIPEDIGPPPPVSPIRKGNARITSDSDIEENDGVVIDNEFNESGFGAEAKTFSEEVISKGKGKSCSSSIVYNEVEDNKSLASIAECLELHFKAEMVEWTCENCSKVTQKPLTVQGKYCELMMSSTNEDKSVGHQTEQSEMITCQDEQSSNLNSLAVEGTSSSKQPDGSDAHHKVMLTVDSVTKGITPGTICDEQDLASDNIANKKPECHEGVQEVVPSCVPGEKQSNMLSGQDQNASTLDEGGGKEVNLHHSAHQEEENQSGQNDTNKGGIQTCLISKLPSVLVIHLKRSLGPHKVIGHVSFKEILDVGLFMDPRY</sequence>
<dbReference type="PANTHER" id="PTHR24006:SF807">
    <property type="entry name" value="OS08G0527100 PROTEIN"/>
    <property type="match status" value="1"/>
</dbReference>
<dbReference type="AlphaFoldDB" id="A0A8J5RDC8"/>
<dbReference type="GO" id="GO:0005634">
    <property type="term" value="C:nucleus"/>
    <property type="evidence" value="ECO:0007669"/>
    <property type="project" value="TreeGrafter"/>
</dbReference>
<comment type="similarity">
    <text evidence="1">Belongs to the peptidase C19 family.</text>
</comment>
<dbReference type="GO" id="GO:0005829">
    <property type="term" value="C:cytosol"/>
    <property type="evidence" value="ECO:0007669"/>
    <property type="project" value="TreeGrafter"/>
</dbReference>
<name>A0A8J5RDC8_ZIZPA</name>
<reference evidence="4" key="1">
    <citation type="journal article" date="2021" name="bioRxiv">
        <title>Whole Genome Assembly and Annotation of Northern Wild Rice, Zizania palustris L., Supports a Whole Genome Duplication in the Zizania Genus.</title>
        <authorList>
            <person name="Haas M."/>
            <person name="Kono T."/>
            <person name="Macchietto M."/>
            <person name="Millas R."/>
            <person name="McGilp L."/>
            <person name="Shao M."/>
            <person name="Duquette J."/>
            <person name="Hirsch C.N."/>
            <person name="Kimball J."/>
        </authorList>
    </citation>
    <scope>NUCLEOTIDE SEQUENCE</scope>
    <source>
        <tissue evidence="4">Fresh leaf tissue</tissue>
    </source>
</reference>
<dbReference type="Proteomes" id="UP000729402">
    <property type="component" value="Unassembled WGS sequence"/>
</dbReference>
<dbReference type="GO" id="GO:0016579">
    <property type="term" value="P:protein deubiquitination"/>
    <property type="evidence" value="ECO:0007669"/>
    <property type="project" value="InterPro"/>
</dbReference>
<dbReference type="Pfam" id="PF00443">
    <property type="entry name" value="UCH"/>
    <property type="match status" value="1"/>
</dbReference>
<comment type="caution">
    <text evidence="4">The sequence shown here is derived from an EMBL/GenBank/DDBJ whole genome shotgun (WGS) entry which is preliminary data.</text>
</comment>
<feature type="region of interest" description="Disordered" evidence="2">
    <location>
        <begin position="725"/>
        <end position="750"/>
    </location>
</feature>
<keyword evidence="5" id="KW-1185">Reference proteome</keyword>
<dbReference type="PROSITE" id="PS50235">
    <property type="entry name" value="USP_3"/>
    <property type="match status" value="1"/>
</dbReference>
<protein>
    <recommendedName>
        <fullName evidence="3">USP domain-containing protein</fullName>
    </recommendedName>
</protein>
<feature type="domain" description="USP" evidence="3">
    <location>
        <begin position="233"/>
        <end position="820"/>
    </location>
</feature>
<feature type="region of interest" description="Disordered" evidence="2">
    <location>
        <begin position="445"/>
        <end position="468"/>
    </location>
</feature>
<feature type="compositionally biased region" description="Polar residues" evidence="2">
    <location>
        <begin position="728"/>
        <end position="742"/>
    </location>
</feature>
<dbReference type="InterPro" id="IPR028889">
    <property type="entry name" value="USP"/>
</dbReference>
<proteinExistence type="inferred from homology"/>
<reference evidence="4" key="2">
    <citation type="submission" date="2021-02" db="EMBL/GenBank/DDBJ databases">
        <authorList>
            <person name="Kimball J.A."/>
            <person name="Haas M.W."/>
            <person name="Macchietto M."/>
            <person name="Kono T."/>
            <person name="Duquette J."/>
            <person name="Shao M."/>
        </authorList>
    </citation>
    <scope>NUCLEOTIDE SEQUENCE</scope>
    <source>
        <tissue evidence="4">Fresh leaf tissue</tissue>
    </source>
</reference>
<feature type="compositionally biased region" description="Basic and acidic residues" evidence="2">
    <location>
        <begin position="445"/>
        <end position="460"/>
    </location>
</feature>